<dbReference type="AlphaFoldDB" id="A0A212CZD6"/>
<sequence>MEALHALGCEPRVDPQRPARSLRWSRASPDPCPRGVPPEVWAEDEPHVLLLLEPEEFVRGVVQLTQAYMACGTEQERLALLADLPVKTGKGVPPRRVGPDLSRRICLFLTTTDPDLLLDLGS</sequence>
<protein>
    <submittedName>
        <fullName evidence="7">Uncharacterized protein</fullName>
    </submittedName>
</protein>
<dbReference type="Pfam" id="PF21292">
    <property type="entry name" value="EME1-MUS81_C"/>
    <property type="match status" value="1"/>
</dbReference>
<evidence type="ECO:0000256" key="2">
    <source>
        <dbReference type="ARBA" id="ARBA00022763"/>
    </source>
</evidence>
<dbReference type="Proteomes" id="UP000242450">
    <property type="component" value="Chromosome 10"/>
</dbReference>
<reference evidence="7 8" key="1">
    <citation type="journal article" date="2018" name="Mol. Genet. Genomics">
        <title>The red deer Cervus elaphus genome CerEla1.0: sequencing, annotating, genes, and chromosomes.</title>
        <authorList>
            <person name="Bana N.A."/>
            <person name="Nyiri A."/>
            <person name="Nagy J."/>
            <person name="Frank K."/>
            <person name="Nagy T."/>
            <person name="Steger V."/>
            <person name="Schiller M."/>
            <person name="Lakatos P."/>
            <person name="Sugar L."/>
            <person name="Horn P."/>
            <person name="Barta E."/>
            <person name="Orosz L."/>
        </authorList>
    </citation>
    <scope>NUCLEOTIDE SEQUENCE [LARGE SCALE GENOMIC DNA]</scope>
    <source>
        <strain evidence="7">Hungarian</strain>
    </source>
</reference>
<dbReference type="GO" id="GO:0031573">
    <property type="term" value="P:mitotic intra-S DNA damage checkpoint signaling"/>
    <property type="evidence" value="ECO:0007669"/>
    <property type="project" value="TreeGrafter"/>
</dbReference>
<dbReference type="GO" id="GO:0000712">
    <property type="term" value="P:resolution of meiotic recombination intermediates"/>
    <property type="evidence" value="ECO:0007669"/>
    <property type="project" value="TreeGrafter"/>
</dbReference>
<dbReference type="PANTHER" id="PTHR21077">
    <property type="entry name" value="EME1 PROTEIN"/>
    <property type="match status" value="1"/>
</dbReference>
<dbReference type="GO" id="GO:0031297">
    <property type="term" value="P:replication fork processing"/>
    <property type="evidence" value="ECO:0007669"/>
    <property type="project" value="TreeGrafter"/>
</dbReference>
<comment type="caution">
    <text evidence="7">The sequence shown here is derived from an EMBL/GenBank/DDBJ whole genome shotgun (WGS) entry which is preliminary data.</text>
</comment>
<dbReference type="OrthoDB" id="343092at2759"/>
<organism evidence="7 8">
    <name type="scientific">Cervus elaphus hippelaphus</name>
    <name type="common">European red deer</name>
    <dbReference type="NCBI Taxonomy" id="46360"/>
    <lineage>
        <taxon>Eukaryota</taxon>
        <taxon>Metazoa</taxon>
        <taxon>Chordata</taxon>
        <taxon>Craniata</taxon>
        <taxon>Vertebrata</taxon>
        <taxon>Euteleostomi</taxon>
        <taxon>Mammalia</taxon>
        <taxon>Eutheria</taxon>
        <taxon>Laurasiatheria</taxon>
        <taxon>Artiodactyla</taxon>
        <taxon>Ruminantia</taxon>
        <taxon>Pecora</taxon>
        <taxon>Cervidae</taxon>
        <taxon>Cervinae</taxon>
        <taxon>Cervus</taxon>
    </lineage>
</organism>
<evidence type="ECO:0000256" key="3">
    <source>
        <dbReference type="ARBA" id="ARBA00023172"/>
    </source>
</evidence>
<evidence type="ECO:0000256" key="5">
    <source>
        <dbReference type="ARBA" id="ARBA00023242"/>
    </source>
</evidence>
<dbReference type="InterPro" id="IPR042530">
    <property type="entry name" value="EME1/EME2_C"/>
</dbReference>
<dbReference type="Gene3D" id="3.40.1620.30">
    <property type="entry name" value="ERCC4, Mus81-Eme1 complex, nuclease domain, subdomain 1"/>
    <property type="match status" value="1"/>
</dbReference>
<gene>
    <name evidence="7" type="ORF">Celaphus_00006761</name>
</gene>
<dbReference type="GO" id="GO:0006302">
    <property type="term" value="P:double-strand break repair"/>
    <property type="evidence" value="ECO:0007669"/>
    <property type="project" value="TreeGrafter"/>
</dbReference>
<keyword evidence="4" id="KW-0234">DNA repair</keyword>
<dbReference type="InterPro" id="IPR033310">
    <property type="entry name" value="Mms4/EME1/EME2"/>
</dbReference>
<dbReference type="GO" id="GO:0005634">
    <property type="term" value="C:nucleus"/>
    <property type="evidence" value="ECO:0007669"/>
    <property type="project" value="UniProtKB-SubCell"/>
</dbReference>
<dbReference type="Gene3D" id="1.10.150.670">
    <property type="entry name" value="Crossover junction endonuclease EME1, DNA-binding domain"/>
    <property type="match status" value="1"/>
</dbReference>
<name>A0A212CZD6_CEREH</name>
<evidence type="ECO:0000256" key="1">
    <source>
        <dbReference type="ARBA" id="ARBA00004123"/>
    </source>
</evidence>
<keyword evidence="5" id="KW-0539">Nucleus</keyword>
<dbReference type="PANTHER" id="PTHR21077:SF6">
    <property type="entry name" value="CROSSOVER JUNCTION ENDONUCLEASE EME2-RELATED"/>
    <property type="match status" value="1"/>
</dbReference>
<dbReference type="EMBL" id="MKHE01000010">
    <property type="protein sequence ID" value="OWK11316.1"/>
    <property type="molecule type" value="Genomic_DNA"/>
</dbReference>
<proteinExistence type="predicted"/>
<keyword evidence="3" id="KW-0233">DNA recombination</keyword>
<feature type="region of interest" description="Disordered" evidence="6">
    <location>
        <begin position="1"/>
        <end position="38"/>
    </location>
</feature>
<dbReference type="InterPro" id="IPR043086">
    <property type="entry name" value="EME1_nucdom_sub1"/>
</dbReference>
<comment type="subcellular location">
    <subcellularLocation>
        <location evidence="1">Nucleus</location>
    </subcellularLocation>
</comment>
<evidence type="ECO:0000313" key="7">
    <source>
        <dbReference type="EMBL" id="OWK11316.1"/>
    </source>
</evidence>
<accession>A0A212CZD6</accession>
<keyword evidence="2" id="KW-0227">DNA damage</keyword>
<evidence type="ECO:0000256" key="6">
    <source>
        <dbReference type="SAM" id="MobiDB-lite"/>
    </source>
</evidence>
<dbReference type="GO" id="GO:0048476">
    <property type="term" value="C:Holliday junction resolvase complex"/>
    <property type="evidence" value="ECO:0007669"/>
    <property type="project" value="InterPro"/>
</dbReference>
<dbReference type="GO" id="GO:0008821">
    <property type="term" value="F:crossover junction DNA endonuclease activity"/>
    <property type="evidence" value="ECO:0007669"/>
    <property type="project" value="TreeGrafter"/>
</dbReference>
<keyword evidence="8" id="KW-1185">Reference proteome</keyword>
<evidence type="ECO:0000313" key="8">
    <source>
        <dbReference type="Proteomes" id="UP000242450"/>
    </source>
</evidence>
<evidence type="ECO:0000256" key="4">
    <source>
        <dbReference type="ARBA" id="ARBA00023204"/>
    </source>
</evidence>